<accession>A0AAN5ALX6</accession>
<evidence type="ECO:0000313" key="5">
    <source>
        <dbReference type="EMBL" id="GJM63774.1"/>
    </source>
</evidence>
<dbReference type="SUPFAM" id="SSF46785">
    <property type="entry name" value="Winged helix' DNA-binding domain"/>
    <property type="match status" value="1"/>
</dbReference>
<sequence>MVPNTDVMNQTVVDLRNDLGLHIGQVARLTNYLLDNQFHRAGYNITREQWSLMKLLWEQDGQSQQKLADRLMKNRASITSLIDNLQKQNLVVRVPNQQDKRSKLVYLTQQGSELQEPLADVFEATSQYSFRDIDEKKLETCMEVLLKVIKNIKAGPGGRRY</sequence>
<protein>
    <submittedName>
        <fullName evidence="5">Transcriptional regulator</fullName>
    </submittedName>
</protein>
<dbReference type="PANTHER" id="PTHR33164">
    <property type="entry name" value="TRANSCRIPTIONAL REGULATOR, MARR FAMILY"/>
    <property type="match status" value="1"/>
</dbReference>
<evidence type="ECO:0000256" key="2">
    <source>
        <dbReference type="ARBA" id="ARBA00023125"/>
    </source>
</evidence>
<name>A0AAN5ALX6_9BACT</name>
<dbReference type="InterPro" id="IPR000835">
    <property type="entry name" value="HTH_MarR-typ"/>
</dbReference>
<evidence type="ECO:0000256" key="3">
    <source>
        <dbReference type="ARBA" id="ARBA00023163"/>
    </source>
</evidence>
<dbReference type="Pfam" id="PF01047">
    <property type="entry name" value="MarR"/>
    <property type="match status" value="1"/>
</dbReference>
<proteinExistence type="predicted"/>
<dbReference type="PROSITE" id="PS50995">
    <property type="entry name" value="HTH_MARR_2"/>
    <property type="match status" value="1"/>
</dbReference>
<dbReference type="GO" id="GO:0006950">
    <property type="term" value="P:response to stress"/>
    <property type="evidence" value="ECO:0007669"/>
    <property type="project" value="TreeGrafter"/>
</dbReference>
<dbReference type="EMBL" id="BQKE01000003">
    <property type="protein sequence ID" value="GJM63774.1"/>
    <property type="molecule type" value="Genomic_DNA"/>
</dbReference>
<dbReference type="AlphaFoldDB" id="A0AAN5ALX6"/>
<gene>
    <name evidence="5" type="ORF">PEDI_43260</name>
</gene>
<evidence type="ECO:0000313" key="6">
    <source>
        <dbReference type="Proteomes" id="UP001310022"/>
    </source>
</evidence>
<dbReference type="InterPro" id="IPR039422">
    <property type="entry name" value="MarR/SlyA-like"/>
</dbReference>
<feature type="domain" description="HTH marR-type" evidence="4">
    <location>
        <begin position="16"/>
        <end position="150"/>
    </location>
</feature>
<dbReference type="PANTHER" id="PTHR33164:SF64">
    <property type="entry name" value="TRANSCRIPTIONAL REGULATOR SLYA"/>
    <property type="match status" value="1"/>
</dbReference>
<evidence type="ECO:0000259" key="4">
    <source>
        <dbReference type="PROSITE" id="PS50995"/>
    </source>
</evidence>
<dbReference type="GO" id="GO:0003677">
    <property type="term" value="F:DNA binding"/>
    <property type="evidence" value="ECO:0007669"/>
    <property type="project" value="UniProtKB-KW"/>
</dbReference>
<comment type="caution">
    <text evidence="5">The sequence shown here is derived from an EMBL/GenBank/DDBJ whole genome shotgun (WGS) entry which is preliminary data.</text>
</comment>
<keyword evidence="3" id="KW-0804">Transcription</keyword>
<dbReference type="InterPro" id="IPR036388">
    <property type="entry name" value="WH-like_DNA-bd_sf"/>
</dbReference>
<dbReference type="PRINTS" id="PR00598">
    <property type="entry name" value="HTHMARR"/>
</dbReference>
<reference evidence="5 6" key="1">
    <citation type="submission" date="2021-12" db="EMBL/GenBank/DDBJ databases">
        <title>Genome sequencing of bacteria with rrn-lacking chromosome and rrn-plasmid.</title>
        <authorList>
            <person name="Anda M."/>
            <person name="Iwasaki W."/>
        </authorList>
    </citation>
    <scope>NUCLEOTIDE SEQUENCE [LARGE SCALE GENOMIC DNA]</scope>
    <source>
        <strain evidence="5 6">NBRC 15940</strain>
    </source>
</reference>
<keyword evidence="1" id="KW-0805">Transcription regulation</keyword>
<dbReference type="Gene3D" id="1.10.10.10">
    <property type="entry name" value="Winged helix-like DNA-binding domain superfamily/Winged helix DNA-binding domain"/>
    <property type="match status" value="1"/>
</dbReference>
<keyword evidence="2" id="KW-0238">DNA-binding</keyword>
<evidence type="ECO:0000256" key="1">
    <source>
        <dbReference type="ARBA" id="ARBA00023015"/>
    </source>
</evidence>
<organism evidence="5 6">
    <name type="scientific">Persicobacter diffluens</name>
    <dbReference type="NCBI Taxonomy" id="981"/>
    <lineage>
        <taxon>Bacteria</taxon>
        <taxon>Pseudomonadati</taxon>
        <taxon>Bacteroidota</taxon>
        <taxon>Cytophagia</taxon>
        <taxon>Cytophagales</taxon>
        <taxon>Persicobacteraceae</taxon>
        <taxon>Persicobacter</taxon>
    </lineage>
</organism>
<dbReference type="GO" id="GO:0003700">
    <property type="term" value="F:DNA-binding transcription factor activity"/>
    <property type="evidence" value="ECO:0007669"/>
    <property type="project" value="InterPro"/>
</dbReference>
<dbReference type="InterPro" id="IPR036390">
    <property type="entry name" value="WH_DNA-bd_sf"/>
</dbReference>
<dbReference type="Proteomes" id="UP001310022">
    <property type="component" value="Unassembled WGS sequence"/>
</dbReference>
<keyword evidence="6" id="KW-1185">Reference proteome</keyword>
<dbReference type="SMART" id="SM00347">
    <property type="entry name" value="HTH_MARR"/>
    <property type="match status" value="1"/>
</dbReference>